<dbReference type="AlphaFoldDB" id="U2V6F0"/>
<name>U2V6F0_9ACTN</name>
<organism evidence="1 2">
    <name type="scientific">Olsenella profusa F0195</name>
    <dbReference type="NCBI Taxonomy" id="1125712"/>
    <lineage>
        <taxon>Bacteria</taxon>
        <taxon>Bacillati</taxon>
        <taxon>Actinomycetota</taxon>
        <taxon>Coriobacteriia</taxon>
        <taxon>Coriobacteriales</taxon>
        <taxon>Atopobiaceae</taxon>
        <taxon>Olsenella</taxon>
    </lineage>
</organism>
<sequence length="42" mass="4867">MFLVLFTALSILVPAYCRFTARGEWDYDAWRLRDQADGLVGE</sequence>
<keyword evidence="2" id="KW-1185">Reference proteome</keyword>
<dbReference type="PATRIC" id="fig|1125712.3.peg.24"/>
<gene>
    <name evidence="1" type="ORF">HMPREF1316_2538</name>
</gene>
<evidence type="ECO:0000313" key="2">
    <source>
        <dbReference type="Proteomes" id="UP000016638"/>
    </source>
</evidence>
<dbReference type="EMBL" id="AWEZ01000002">
    <property type="protein sequence ID" value="ERL10932.1"/>
    <property type="molecule type" value="Genomic_DNA"/>
</dbReference>
<protein>
    <submittedName>
        <fullName evidence="1">Uncharacterized protein</fullName>
    </submittedName>
</protein>
<comment type="caution">
    <text evidence="1">The sequence shown here is derived from an EMBL/GenBank/DDBJ whole genome shotgun (WGS) entry which is preliminary data.</text>
</comment>
<accession>U2V6F0</accession>
<reference evidence="1 2" key="1">
    <citation type="submission" date="2013-08" db="EMBL/GenBank/DDBJ databases">
        <authorList>
            <person name="Durkin A.S."/>
            <person name="Haft D.R."/>
            <person name="McCorrison J."/>
            <person name="Torralba M."/>
            <person name="Gillis M."/>
            <person name="Haft D.H."/>
            <person name="Methe B."/>
            <person name="Sutton G."/>
            <person name="Nelson K.E."/>
        </authorList>
    </citation>
    <scope>NUCLEOTIDE SEQUENCE [LARGE SCALE GENOMIC DNA]</scope>
    <source>
        <strain evidence="1 2">F0195</strain>
    </source>
</reference>
<dbReference type="RefSeq" id="WP_021724869.1">
    <property type="nucleotide sequence ID" value="NZ_AWEZ01000002.1"/>
</dbReference>
<proteinExistence type="predicted"/>
<dbReference type="STRING" id="1125712.HMPREF1316_2538"/>
<evidence type="ECO:0000313" key="1">
    <source>
        <dbReference type="EMBL" id="ERL10932.1"/>
    </source>
</evidence>
<dbReference type="Proteomes" id="UP000016638">
    <property type="component" value="Unassembled WGS sequence"/>
</dbReference>